<evidence type="ECO:0000313" key="5">
    <source>
        <dbReference type="Proteomes" id="UP000768567"/>
    </source>
</evidence>
<gene>
    <name evidence="4" type="primary">tadA</name>
    <name evidence="4" type="ORF">INF35_01860</name>
</gene>
<evidence type="ECO:0000313" key="4">
    <source>
        <dbReference type="EMBL" id="MBE5036541.1"/>
    </source>
</evidence>
<keyword evidence="5" id="KW-1185">Reference proteome</keyword>
<dbReference type="SMART" id="SM00382">
    <property type="entry name" value="AAA"/>
    <property type="match status" value="1"/>
</dbReference>
<protein>
    <submittedName>
        <fullName evidence="4">Flp pilus assembly complex ATPase component TadA</fullName>
    </submittedName>
</protein>
<dbReference type="SUPFAM" id="SSF52540">
    <property type="entry name" value="P-loop containing nucleoside triphosphate hydrolases"/>
    <property type="match status" value="1"/>
</dbReference>
<dbReference type="Gene3D" id="3.40.50.300">
    <property type="entry name" value="P-loop containing nucleotide triphosphate hydrolases"/>
    <property type="match status" value="1"/>
</dbReference>
<dbReference type="InterPro" id="IPR003593">
    <property type="entry name" value="AAA+_ATPase"/>
</dbReference>
<dbReference type="PANTHER" id="PTHR20953:SF3">
    <property type="entry name" value="P-LOOP CONTAINING NUCLEOSIDE TRIPHOSPHATE HYDROLASES SUPERFAMILY PROTEIN"/>
    <property type="match status" value="1"/>
</dbReference>
<dbReference type="InterPro" id="IPR027417">
    <property type="entry name" value="P-loop_NTPase"/>
</dbReference>
<sequence length="295" mass="31948">MDEYYALVKKLPEPFRTELSGLNTQIAPFVQEIRLRVGQPVMFTMKGRLSPCIKYLPRAGHCQRVPPESIQACFLALCRHSAYAYEEELAQGFFTIPGGNRIGVAGTRGASGFSAVTSLNLRVARWITCELPAEVLRPLSALSGGILVAGVPGSGKTTFLRSMIQYLSRSDRVFSVVDERGELLWGGSAGLPQDRSIPCDVYTQYRKSDAICMALRCMNPQAIVCDELGTADDAAALEAGVASGVVFLASVHCDQAENLEKKPQLARLLRTGAFDTAVLLDGRSHPGVVERVVAL</sequence>
<dbReference type="RefSeq" id="WP_193499847.1">
    <property type="nucleotide sequence ID" value="NZ_JADCKC010000001.1"/>
</dbReference>
<feature type="domain" description="AAA+ ATPase" evidence="3">
    <location>
        <begin position="142"/>
        <end position="285"/>
    </location>
</feature>
<name>A0ABR9R086_9FIRM</name>
<comment type="caution">
    <text evidence="4">The sequence shown here is derived from an EMBL/GenBank/DDBJ whole genome shotgun (WGS) entry which is preliminary data.</text>
</comment>
<dbReference type="PANTHER" id="PTHR20953">
    <property type="entry name" value="KINASE-RELATED"/>
    <property type="match status" value="1"/>
</dbReference>
<keyword evidence="1" id="KW-0547">Nucleotide-binding</keyword>
<organism evidence="4 5">
    <name type="scientific">Gemmiger gallinarum</name>
    <dbReference type="NCBI Taxonomy" id="2779354"/>
    <lineage>
        <taxon>Bacteria</taxon>
        <taxon>Bacillati</taxon>
        <taxon>Bacillota</taxon>
        <taxon>Clostridia</taxon>
        <taxon>Eubacteriales</taxon>
        <taxon>Gemmiger</taxon>
    </lineage>
</organism>
<accession>A0ABR9R086</accession>
<dbReference type="Proteomes" id="UP000768567">
    <property type="component" value="Unassembled WGS sequence"/>
</dbReference>
<evidence type="ECO:0000259" key="3">
    <source>
        <dbReference type="SMART" id="SM00382"/>
    </source>
</evidence>
<evidence type="ECO:0000256" key="1">
    <source>
        <dbReference type="ARBA" id="ARBA00022741"/>
    </source>
</evidence>
<evidence type="ECO:0000256" key="2">
    <source>
        <dbReference type="ARBA" id="ARBA00022840"/>
    </source>
</evidence>
<reference evidence="4 5" key="1">
    <citation type="submission" date="2020-10" db="EMBL/GenBank/DDBJ databases">
        <title>ChiBAC.</title>
        <authorList>
            <person name="Zenner C."/>
            <person name="Hitch T.C.A."/>
            <person name="Clavel T."/>
        </authorList>
    </citation>
    <scope>NUCLEOTIDE SEQUENCE [LARGE SCALE GENOMIC DNA]</scope>
    <source>
        <strain evidence="4 5">DSM 109015</strain>
    </source>
</reference>
<dbReference type="InterPro" id="IPR045735">
    <property type="entry name" value="Spore_III_AA_AAA+_ATPase"/>
</dbReference>
<keyword evidence="2" id="KW-0067">ATP-binding</keyword>
<dbReference type="EMBL" id="JADCKC010000001">
    <property type="protein sequence ID" value="MBE5036541.1"/>
    <property type="molecule type" value="Genomic_DNA"/>
</dbReference>
<dbReference type="Pfam" id="PF19568">
    <property type="entry name" value="Spore_III_AA"/>
    <property type="match status" value="1"/>
</dbReference>
<proteinExistence type="predicted"/>